<dbReference type="PANTHER" id="PTHR11693">
    <property type="entry name" value="ATP SYNTHASE GAMMA CHAIN"/>
    <property type="match status" value="1"/>
</dbReference>
<evidence type="ECO:0000313" key="12">
    <source>
        <dbReference type="Proteomes" id="UP000008907"/>
    </source>
</evidence>
<evidence type="ECO:0000256" key="8">
    <source>
        <dbReference type="ARBA" id="ARBA00023196"/>
    </source>
</evidence>
<reference evidence="11 12" key="1">
    <citation type="journal article" date="2011" name="J. Bacteriol.">
        <title>Genome Sequence of Mycoplasma putrefaciens Type Strain KS1.</title>
        <authorList>
            <person name="Calcutt M.J."/>
            <person name="Foecking M.F."/>
        </authorList>
    </citation>
    <scope>NUCLEOTIDE SEQUENCE [LARGE SCALE GENOMIC DNA]</scope>
    <source>
        <strain evidence="12">ATCC 15718 / NCTC 10155 / C30 KS-1 / KS-1</strain>
    </source>
</reference>
<protein>
    <recommendedName>
        <fullName evidence="10">ATP synthase gamma chain</fullName>
    </recommendedName>
    <alternativeName>
        <fullName evidence="10">ATP synthase F1 sector gamma subunit</fullName>
    </alternativeName>
    <alternativeName>
        <fullName evidence="10">F-ATPase gamma subunit</fullName>
    </alternativeName>
</protein>
<dbReference type="GO" id="GO:0005886">
    <property type="term" value="C:plasma membrane"/>
    <property type="evidence" value="ECO:0007669"/>
    <property type="project" value="UniProtKB-SubCell"/>
</dbReference>
<dbReference type="InterPro" id="IPR023632">
    <property type="entry name" value="ATP_synth_F1_gsu_CS"/>
</dbReference>
<dbReference type="NCBIfam" id="TIGR01146">
    <property type="entry name" value="ATPsyn_F1gamma"/>
    <property type="match status" value="1"/>
</dbReference>
<keyword evidence="7 10" id="KW-0472">Membrane</keyword>
<evidence type="ECO:0000256" key="5">
    <source>
        <dbReference type="ARBA" id="ARBA00022781"/>
    </source>
</evidence>
<dbReference type="AlphaFoldDB" id="A0A7U3ZS41"/>
<dbReference type="Proteomes" id="UP000008907">
    <property type="component" value="Chromosome"/>
</dbReference>
<keyword evidence="11" id="KW-0378">Hydrolase</keyword>
<evidence type="ECO:0000256" key="3">
    <source>
        <dbReference type="ARBA" id="ARBA00007681"/>
    </source>
</evidence>
<evidence type="ECO:0000313" key="11">
    <source>
        <dbReference type="EMBL" id="AEM68483.1"/>
    </source>
</evidence>
<evidence type="ECO:0000256" key="6">
    <source>
        <dbReference type="ARBA" id="ARBA00023065"/>
    </source>
</evidence>
<evidence type="ECO:0000256" key="9">
    <source>
        <dbReference type="ARBA" id="ARBA00023310"/>
    </source>
</evidence>
<keyword evidence="4 10" id="KW-0813">Transport</keyword>
<keyword evidence="10" id="KW-1003">Cell membrane</keyword>
<dbReference type="GO" id="GO:0005524">
    <property type="term" value="F:ATP binding"/>
    <property type="evidence" value="ECO:0007669"/>
    <property type="project" value="UniProtKB-UniRule"/>
</dbReference>
<evidence type="ECO:0000256" key="4">
    <source>
        <dbReference type="ARBA" id="ARBA00022448"/>
    </source>
</evidence>
<dbReference type="InterPro" id="IPR035968">
    <property type="entry name" value="ATP_synth_F1_ATPase_gsu"/>
</dbReference>
<dbReference type="Pfam" id="PF00231">
    <property type="entry name" value="ATP-synt"/>
    <property type="match status" value="1"/>
</dbReference>
<dbReference type="SUPFAM" id="SSF52943">
    <property type="entry name" value="ATP synthase (F1-ATPase), gamma subunit"/>
    <property type="match status" value="1"/>
</dbReference>
<dbReference type="CDD" id="cd12151">
    <property type="entry name" value="F1-ATPase_gamma"/>
    <property type="match status" value="1"/>
</dbReference>
<keyword evidence="8 10" id="KW-0139">CF(1)</keyword>
<comment type="function">
    <text evidence="1 10">Produces ATP from ADP in the presence of a proton gradient across the membrane. The gamma chain is believed to be important in regulating ATPase activity and the flow of protons through the CF(0) complex.</text>
</comment>
<dbReference type="GO" id="GO:0046933">
    <property type="term" value="F:proton-transporting ATP synthase activity, rotational mechanism"/>
    <property type="evidence" value="ECO:0007669"/>
    <property type="project" value="UniProtKB-UniRule"/>
</dbReference>
<evidence type="ECO:0000256" key="7">
    <source>
        <dbReference type="ARBA" id="ARBA00023136"/>
    </source>
</evidence>
<keyword evidence="6 10" id="KW-0406">Ion transport</keyword>
<dbReference type="HAMAP" id="MF_00815">
    <property type="entry name" value="ATP_synth_gamma_bact"/>
    <property type="match status" value="1"/>
</dbReference>
<proteinExistence type="inferred from homology"/>
<name>A0A7U3ZS41_MYCPK</name>
<dbReference type="Gene3D" id="3.40.1380.10">
    <property type="match status" value="1"/>
</dbReference>
<keyword evidence="5 10" id="KW-0375">Hydrogen ion transport</keyword>
<dbReference type="PROSITE" id="PS00153">
    <property type="entry name" value="ATPASE_GAMMA"/>
    <property type="match status" value="1"/>
</dbReference>
<organism evidence="11 12">
    <name type="scientific">Mycoplasma putrefaciens (strain ATCC 15718 / NCTC 10155 / C30 KS-1 / KS-1)</name>
    <dbReference type="NCBI Taxonomy" id="743965"/>
    <lineage>
        <taxon>Bacteria</taxon>
        <taxon>Bacillati</taxon>
        <taxon>Mycoplasmatota</taxon>
        <taxon>Mollicutes</taxon>
        <taxon>Mycoplasmataceae</taxon>
        <taxon>Mycoplasma</taxon>
    </lineage>
</organism>
<gene>
    <name evidence="10 11" type="primary">atpG</name>
    <name evidence="11" type="ordered locus">MPUT_0078</name>
</gene>
<comment type="subcellular location">
    <subcellularLocation>
        <location evidence="10">Cell membrane</location>
        <topology evidence="10">Peripheral membrane protein</topology>
    </subcellularLocation>
    <subcellularLocation>
        <location evidence="2">Membrane</location>
        <topology evidence="2">Peripheral membrane protein</topology>
    </subcellularLocation>
</comment>
<accession>A0A7U3ZS41</accession>
<dbReference type="KEGG" id="mpf:MPUT_0078"/>
<dbReference type="PANTHER" id="PTHR11693:SF22">
    <property type="entry name" value="ATP SYNTHASE SUBUNIT GAMMA, MITOCHONDRIAL"/>
    <property type="match status" value="1"/>
</dbReference>
<keyword evidence="9 10" id="KW-0066">ATP synthesis</keyword>
<dbReference type="Gene3D" id="1.10.287.80">
    <property type="entry name" value="ATP synthase, gamma subunit, helix hairpin domain"/>
    <property type="match status" value="1"/>
</dbReference>
<dbReference type="GO" id="GO:0042777">
    <property type="term" value="P:proton motive force-driven plasma membrane ATP synthesis"/>
    <property type="evidence" value="ECO:0007669"/>
    <property type="project" value="UniProtKB-UniRule"/>
</dbReference>
<comment type="subunit">
    <text evidence="10">F-type ATPases have 2 components, CF(1) - the catalytic core - and CF(0) - the membrane proton channel. CF(1) has five subunits: alpha(3), beta(3), gamma(1), delta(1), epsilon(1). CF(0) has three main subunits: a, b and c.</text>
</comment>
<sequence>MANLSSLKAEIASVKNIGRITNAMQLVASAKLRRIGKKVVQTHEYVTEVYTLFNDIIKNSDKSLYLKEDEHDLKKTLWIVINSNLGLCGGYNLNINKLVMKNIKPDDEIYAIGSKAVSFYKARKIKIKEQKTNIDINFTSDQAKQMGNDILGLYTSKEFDDIKIVYTKFINNVTHEPTILRLFPIIKNTDQQNNNQNFKAKLVFEPSAEEILETAISLYLNAVLYGTIIESQVSEQASRRNAMENATNNGKSLEYDLSLKYNRQRQGAITQEISEIVSGANAQSN</sequence>
<evidence type="ECO:0000256" key="10">
    <source>
        <dbReference type="HAMAP-Rule" id="MF_00815"/>
    </source>
</evidence>
<evidence type="ECO:0000256" key="2">
    <source>
        <dbReference type="ARBA" id="ARBA00004170"/>
    </source>
</evidence>
<dbReference type="GO" id="GO:0045259">
    <property type="term" value="C:proton-transporting ATP synthase complex"/>
    <property type="evidence" value="ECO:0007669"/>
    <property type="project" value="UniProtKB-KW"/>
</dbReference>
<comment type="similarity">
    <text evidence="3 10">Belongs to the ATPase gamma chain family.</text>
</comment>
<dbReference type="RefSeq" id="WP_014034839.1">
    <property type="nucleotide sequence ID" value="NC_015946.1"/>
</dbReference>
<evidence type="ECO:0000256" key="1">
    <source>
        <dbReference type="ARBA" id="ARBA00003456"/>
    </source>
</evidence>
<dbReference type="PRINTS" id="PR00126">
    <property type="entry name" value="ATPASEGAMMA"/>
</dbReference>
<dbReference type="GO" id="GO:0016787">
    <property type="term" value="F:hydrolase activity"/>
    <property type="evidence" value="ECO:0007669"/>
    <property type="project" value="UniProtKB-KW"/>
</dbReference>
<dbReference type="EMBL" id="CP003021">
    <property type="protein sequence ID" value="AEM68483.1"/>
    <property type="molecule type" value="Genomic_DNA"/>
</dbReference>
<dbReference type="InterPro" id="IPR000131">
    <property type="entry name" value="ATP_synth_F1_gsu"/>
</dbReference>